<proteinExistence type="predicted"/>
<dbReference type="InterPro" id="IPR008979">
    <property type="entry name" value="Galactose-bd-like_sf"/>
</dbReference>
<dbReference type="SUPFAM" id="SSF49785">
    <property type="entry name" value="Galactose-binding domain-like"/>
    <property type="match status" value="1"/>
</dbReference>
<feature type="chain" id="PRO_5009514666" description="NADH:ubiquinone oxidoreductase intermediate-associated protein 30 domain-containing protein" evidence="1">
    <location>
        <begin position="24"/>
        <end position="214"/>
    </location>
</feature>
<comment type="caution">
    <text evidence="2">The sequence shown here is derived from an EMBL/GenBank/DDBJ whole genome shotgun (WGS) entry which is preliminary data.</text>
</comment>
<evidence type="ECO:0000313" key="2">
    <source>
        <dbReference type="EMBL" id="OGC35418.1"/>
    </source>
</evidence>
<evidence type="ECO:0008006" key="4">
    <source>
        <dbReference type="Google" id="ProtNLM"/>
    </source>
</evidence>
<dbReference type="Gene3D" id="2.60.120.430">
    <property type="entry name" value="Galactose-binding lectin"/>
    <property type="match status" value="1"/>
</dbReference>
<feature type="signal peptide" evidence="1">
    <location>
        <begin position="1"/>
        <end position="23"/>
    </location>
</feature>
<dbReference type="AlphaFoldDB" id="A0A1F4TRW6"/>
<evidence type="ECO:0000313" key="3">
    <source>
        <dbReference type="Proteomes" id="UP000178951"/>
    </source>
</evidence>
<dbReference type="EMBL" id="MEUF01000028">
    <property type="protein sequence ID" value="OGC35418.1"/>
    <property type="molecule type" value="Genomic_DNA"/>
</dbReference>
<accession>A0A1F4TRW6</accession>
<organism evidence="2 3">
    <name type="scientific">candidate division WOR-1 bacterium RIFOXYB2_FULL_48_7</name>
    <dbReference type="NCBI Taxonomy" id="1802583"/>
    <lineage>
        <taxon>Bacteria</taxon>
        <taxon>Bacillati</taxon>
        <taxon>Saganbacteria</taxon>
    </lineage>
</organism>
<dbReference type="STRING" id="1802583.A2311_06100"/>
<keyword evidence="1" id="KW-0732">Signal</keyword>
<protein>
    <recommendedName>
        <fullName evidence="4">NADH:ubiquinone oxidoreductase intermediate-associated protein 30 domain-containing protein</fullName>
    </recommendedName>
</protein>
<evidence type="ECO:0000256" key="1">
    <source>
        <dbReference type="SAM" id="SignalP"/>
    </source>
</evidence>
<sequence length="214" mass="23727">MKKPRDLLVLLVTACWLASTAWAQFSFYQIDDFEGAKTERWYRFGNAQMAIGVNPSFEADDVIGESCGFYSLKLKGGTNNWYIGGIGSDLGLDATAYTRLQVDLYGSEAGGKLKIELFDDDNNNNILEQDSAADWQATKDDKYGIEVKVLEKGFTRLSIPFSAFKLENPGKGDGVWNPHQKNGSAGLLKMQIILLADRSNGQAEVNLDNILFTY</sequence>
<name>A0A1F4TRW6_UNCSA</name>
<gene>
    <name evidence="2" type="ORF">A2311_06100</name>
</gene>
<reference evidence="2 3" key="1">
    <citation type="journal article" date="2016" name="Nat. Commun.">
        <title>Thousands of microbial genomes shed light on interconnected biogeochemical processes in an aquifer system.</title>
        <authorList>
            <person name="Anantharaman K."/>
            <person name="Brown C.T."/>
            <person name="Hug L.A."/>
            <person name="Sharon I."/>
            <person name="Castelle C.J."/>
            <person name="Probst A.J."/>
            <person name="Thomas B.C."/>
            <person name="Singh A."/>
            <person name="Wilkins M.J."/>
            <person name="Karaoz U."/>
            <person name="Brodie E.L."/>
            <person name="Williams K.H."/>
            <person name="Hubbard S.S."/>
            <person name="Banfield J.F."/>
        </authorList>
    </citation>
    <scope>NUCLEOTIDE SEQUENCE [LARGE SCALE GENOMIC DNA]</scope>
</reference>
<dbReference type="Proteomes" id="UP000178951">
    <property type="component" value="Unassembled WGS sequence"/>
</dbReference>